<feature type="compositionally biased region" description="Polar residues" evidence="1">
    <location>
        <begin position="1"/>
        <end position="19"/>
    </location>
</feature>
<proteinExistence type="predicted"/>
<feature type="compositionally biased region" description="Basic residues" evidence="1">
    <location>
        <begin position="48"/>
        <end position="76"/>
    </location>
</feature>
<protein>
    <submittedName>
        <fullName evidence="3">Uncharacterized protein</fullName>
    </submittedName>
</protein>
<feature type="transmembrane region" description="Helical" evidence="2">
    <location>
        <begin position="122"/>
        <end position="142"/>
    </location>
</feature>
<dbReference type="KEGG" id="egl:EGR_08029"/>
<accession>W6U7J8</accession>
<evidence type="ECO:0000256" key="2">
    <source>
        <dbReference type="SAM" id="Phobius"/>
    </source>
</evidence>
<keyword evidence="2" id="KW-0472">Membrane</keyword>
<dbReference type="Proteomes" id="UP000019149">
    <property type="component" value="Unassembled WGS sequence"/>
</dbReference>
<dbReference type="GeneID" id="36343744"/>
<feature type="transmembrane region" description="Helical" evidence="2">
    <location>
        <begin position="448"/>
        <end position="465"/>
    </location>
</feature>
<keyword evidence="4" id="KW-1185">Reference proteome</keyword>
<evidence type="ECO:0000256" key="1">
    <source>
        <dbReference type="SAM" id="MobiDB-lite"/>
    </source>
</evidence>
<feature type="region of interest" description="Disordered" evidence="1">
    <location>
        <begin position="1"/>
        <end position="111"/>
    </location>
</feature>
<feature type="compositionally biased region" description="Low complexity" evidence="1">
    <location>
        <begin position="343"/>
        <end position="354"/>
    </location>
</feature>
<evidence type="ECO:0000313" key="3">
    <source>
        <dbReference type="EMBL" id="EUB57145.1"/>
    </source>
</evidence>
<keyword evidence="2" id="KW-0812">Transmembrane</keyword>
<dbReference type="CTD" id="36343744"/>
<reference evidence="3 4" key="1">
    <citation type="journal article" date="2013" name="Nat. Genet.">
        <title>The genome of the hydatid tapeworm Echinococcus granulosus.</title>
        <authorList>
            <person name="Zheng H."/>
            <person name="Zhang W."/>
            <person name="Zhang L."/>
            <person name="Zhang Z."/>
            <person name="Li J."/>
            <person name="Lu G."/>
            <person name="Zhu Y."/>
            <person name="Wang Y."/>
            <person name="Huang Y."/>
            <person name="Liu J."/>
            <person name="Kang H."/>
            <person name="Chen J."/>
            <person name="Wang L."/>
            <person name="Chen A."/>
            <person name="Yu S."/>
            <person name="Gao Z."/>
            <person name="Jin L."/>
            <person name="Gu W."/>
            <person name="Wang Z."/>
            <person name="Zhao L."/>
            <person name="Shi B."/>
            <person name="Wen H."/>
            <person name="Lin R."/>
            <person name="Jones M.K."/>
            <person name="Brejova B."/>
            <person name="Vinar T."/>
            <person name="Zhao G."/>
            <person name="McManus D.P."/>
            <person name="Chen Z."/>
            <person name="Zhou Y."/>
            <person name="Wang S."/>
        </authorList>
    </citation>
    <scope>NUCLEOTIDE SEQUENCE [LARGE SCALE GENOMIC DNA]</scope>
</reference>
<feature type="region of interest" description="Disordered" evidence="1">
    <location>
        <begin position="291"/>
        <end position="377"/>
    </location>
</feature>
<gene>
    <name evidence="3" type="ORF">EGR_08029</name>
</gene>
<feature type="transmembrane region" description="Helical" evidence="2">
    <location>
        <begin position="388"/>
        <end position="408"/>
    </location>
</feature>
<evidence type="ECO:0000313" key="4">
    <source>
        <dbReference type="Proteomes" id="UP000019149"/>
    </source>
</evidence>
<sequence length="487" mass="52715">MHFLQNSRKPRKTPTSSHLLTRYEAISSGGDDSGGGGGSRENPPGATRSHHRNRHYHSHCQQHRHGVIPSSLKRRQPSSASPSPSVSVYKARRRRKGTFSSSSPSSSSSTTSSFRAVATNTLLDNISVGCIIFLLAIIIVVIDGRISCFMLSTASAPSEKVTTNTRNCCTIDTKVFTRHSPVLYILFLISVVVGIISLTDGCQCINALSTRLMEPETTTPVASSATAYREARRHFVRLHISKATATGHDEIILAFDISRAFAKVAVVSHPFELEKPRKTPTSSHLLTRYEAISSGGDDSGGGGGSRENPPGATRSHHRNRHYHSHCQQHRHGVIPSSLKRRQPSSASPSPSVSVYKARRRRKGTFSSSSPSSSSSTTSSFRAVATNTLLDNISVGCIIFLLAIIIVVIDGRISCFMLSTASAPSEKVTTNTRNCCTIDTKVFTRHSPVLYILFLISVVVGIISLTDGCQCINALSTRLMEPETTTVG</sequence>
<feature type="compositionally biased region" description="Low complexity" evidence="1">
    <location>
        <begin position="366"/>
        <end position="377"/>
    </location>
</feature>
<feature type="transmembrane region" description="Helical" evidence="2">
    <location>
        <begin position="182"/>
        <end position="199"/>
    </location>
</feature>
<dbReference type="EMBL" id="APAU02000093">
    <property type="protein sequence ID" value="EUB57145.1"/>
    <property type="molecule type" value="Genomic_DNA"/>
</dbReference>
<dbReference type="AlphaFoldDB" id="W6U7J8"/>
<keyword evidence="2" id="KW-1133">Transmembrane helix</keyword>
<feature type="compositionally biased region" description="Basic residues" evidence="1">
    <location>
        <begin position="314"/>
        <end position="342"/>
    </location>
</feature>
<dbReference type="RefSeq" id="XP_024348341.1">
    <property type="nucleotide sequence ID" value="XM_024497278.1"/>
</dbReference>
<comment type="caution">
    <text evidence="3">The sequence shown here is derived from an EMBL/GenBank/DDBJ whole genome shotgun (WGS) entry which is preliminary data.</text>
</comment>
<organism evidence="3 4">
    <name type="scientific">Echinococcus granulosus</name>
    <name type="common">Hydatid tapeworm</name>
    <dbReference type="NCBI Taxonomy" id="6210"/>
    <lineage>
        <taxon>Eukaryota</taxon>
        <taxon>Metazoa</taxon>
        <taxon>Spiralia</taxon>
        <taxon>Lophotrochozoa</taxon>
        <taxon>Platyhelminthes</taxon>
        <taxon>Cestoda</taxon>
        <taxon>Eucestoda</taxon>
        <taxon>Cyclophyllidea</taxon>
        <taxon>Taeniidae</taxon>
        <taxon>Echinococcus</taxon>
        <taxon>Echinococcus granulosus group</taxon>
    </lineage>
</organism>
<name>W6U7J8_ECHGR</name>
<feature type="compositionally biased region" description="Low complexity" evidence="1">
    <location>
        <begin position="77"/>
        <end position="88"/>
    </location>
</feature>
<feature type="compositionally biased region" description="Low complexity" evidence="1">
    <location>
        <begin position="100"/>
        <end position="111"/>
    </location>
</feature>